<dbReference type="GO" id="GO:1990112">
    <property type="term" value="C:RQC complex"/>
    <property type="evidence" value="ECO:0007669"/>
    <property type="project" value="UniProtKB-UniRule"/>
</dbReference>
<dbReference type="InterPro" id="IPR039795">
    <property type="entry name" value="LTN1/Rkr1"/>
</dbReference>
<evidence type="ECO:0000256" key="15">
    <source>
        <dbReference type="RuleBase" id="RU367090"/>
    </source>
</evidence>
<evidence type="ECO:0000313" key="20">
    <source>
        <dbReference type="EMBL" id="CAG9858317.1"/>
    </source>
</evidence>
<dbReference type="GO" id="GO:0043023">
    <property type="term" value="F:ribosomal large subunit binding"/>
    <property type="evidence" value="ECO:0007669"/>
    <property type="project" value="TreeGrafter"/>
</dbReference>
<dbReference type="Pfam" id="PF22958">
    <property type="entry name" value="Ltn1_1st"/>
    <property type="match status" value="1"/>
</dbReference>
<keyword evidence="7" id="KW-0963">Cytoplasm</keyword>
<evidence type="ECO:0000256" key="14">
    <source>
        <dbReference type="ARBA" id="ARBA00032366"/>
    </source>
</evidence>
<evidence type="ECO:0000256" key="4">
    <source>
        <dbReference type="ARBA" id="ARBA00007997"/>
    </source>
</evidence>
<dbReference type="InterPro" id="IPR039804">
    <property type="entry name" value="RING-CH-C4HC3_LTN1"/>
</dbReference>
<dbReference type="GO" id="GO:0061630">
    <property type="term" value="F:ubiquitin protein ligase activity"/>
    <property type="evidence" value="ECO:0007669"/>
    <property type="project" value="UniProtKB-UniRule"/>
</dbReference>
<dbReference type="InterPro" id="IPR016024">
    <property type="entry name" value="ARM-type_fold"/>
</dbReference>
<evidence type="ECO:0000259" key="17">
    <source>
        <dbReference type="Pfam" id="PF22958"/>
    </source>
</evidence>
<dbReference type="CDD" id="cd16491">
    <property type="entry name" value="RING-CH-C4HC3_LTN1"/>
    <property type="match status" value="1"/>
</dbReference>
<dbReference type="Gene3D" id="1.25.10.10">
    <property type="entry name" value="Leucine-rich Repeat Variant"/>
    <property type="match status" value="1"/>
</dbReference>
<dbReference type="Pfam" id="PF22999">
    <property type="entry name" value="LTN1_E3_ligase_6th"/>
    <property type="match status" value="1"/>
</dbReference>
<evidence type="ECO:0000256" key="12">
    <source>
        <dbReference type="ARBA" id="ARBA00022786"/>
    </source>
</evidence>
<dbReference type="InterPro" id="IPR013083">
    <property type="entry name" value="Znf_RING/FYVE/PHD"/>
</dbReference>
<evidence type="ECO:0000259" key="18">
    <source>
        <dbReference type="Pfam" id="PF22999"/>
    </source>
</evidence>
<protein>
    <recommendedName>
        <fullName evidence="6 15">E3 ubiquitin-protein ligase listerin</fullName>
        <ecNumber evidence="5 15">2.3.2.27</ecNumber>
    </recommendedName>
    <alternativeName>
        <fullName evidence="14 15">RING-type E3 ubiquitin transferase listerin</fullName>
    </alternativeName>
</protein>
<evidence type="ECO:0000256" key="5">
    <source>
        <dbReference type="ARBA" id="ARBA00012483"/>
    </source>
</evidence>
<sequence>MGGKHKVANRTKNNARPSNSGRSAELLGTSMPQFVGFSGVKDSAFGFSLSNPDEIETSLDPNIQVILKKIAKKDSTTKIKGLQEFAELVKESEVDIVKSILPVWPRFYNILATDTDNHVREATHNVHHQIVLKVKRNIAPYLKQLIAPWFTSQYDTYPPAASIASQAFMDAFPPNKIQEAIVFCQEEILNYLSDNLLVQTAQTLSNLKNVSAEEAEAKYERVLISCLQGYCLYLEKVSIEQIKNAIDLNNSIVSNSKFWKFSKSKVARVRASFFKIISVLCQKAPFLLEEKGSNVVNNVFNNLEEHDAVVLPQVWEAALLTVSNIKDWWTYINIEKLFLPKLWKILKQGGQGNASVIYPSLLPLISYLPPTIEETVPQFYSLFFENLWLGSKQKSTVASRSESVAVATAFVECLQYIILKKQSDLPFCKTLIKTHLLASIEWCLLEDSTNYKSLFNQIASLIQHWSRNLDSDGLKACLEFFLENVLDLFRDTLFNVKEIPCFDVESFAVKQLDFMQSLKCISKSKKQYKVKFCTDSESSSKQKPEVGNVINDKNYLDRLNIFAYNVSELYVQYTTEKKSNILIKHLYSLVINFDTECFFLAMSERLKSKNPDSTLADIYSNVLQPWLNTQELCCKHVVSLIFLLFEFLQTEDKSAILNTFLKVPSDECLSWCISEALSHPHNKNPLVKEWLRSERISKFIISITDLIIVDGCPPELGVLFKLSLVEDENGEILLHKEAVLSIVSKLTLAIENYTDHTITADTCTSQAAYISAIIYTENLLLTYKDTLLLALFRLSCNPEIDNEIVSQETMYEVTTSWQDALTLLTKNLSKEESLSLCSKLAGIIEDEFSKSDLSESKLNHFVKIIVMALIAVYKSVPLGLSEFFEIFLRNEAVHSSQGFIEELCTLTEFLNGNLPRPHKEIDPITTNVENIDVARYFAWIYLKIGVLSSSFGDAIDDEDDDDDDSGDEMERQVLILTVINQVEVYASQILHDLCVGETYLTTFNNVVHYDAILHYNVLTEMKVIEALKVCDKILKSNITIYLNDMSMKNGWYWIKAVYLYYSKIQPQDLCSVYEDFVRNIPDSEVEITLQATRIFKDHLTYDNVQNKFDAVGDIIVLRSLIRCEEIDVQIAEVFTKMVNIRIADIPKFLYNSSLISWQDCQVIVEIIRLCSCMMKSKFQCFNQKHWDFGIISLVSWASNCLKAKVLFDTYQYQSLLCAVVNLYVNTDAQMRHLKEQKIPCSYIDEWEEILVESTHNDLLQIWLYLADQLNRKQNITTFLPLIQEFTKIFSHVYCERVFKASESLPKWSKYLKQSCLLLTNSQPSLQLWGYKMLLAFVPGLVNIDAEAVSTNNPHKMGLIFEQFKEKLVETQDIVNSLLMEFKLGDDSCRVEPLTDSFTYTFAYLLLWDILLSLCEKSSTELRFQYADWLKNEDLLENLLNNLFRLMPAEVLQFSERKSKSLMEPFLRKPDISVTDTCDSEKIENLVCWIYSSTLAQLPAVVRHWWTSLDGKLSQIVEKVTQCYVSTHLVTQELNELLACQSKFKNMVLNVLPGAREIIAIYTVDEAQVELIITLPPNYPLGCVFVRCDKQIAGASLKQWLLQFKKCVVHQNGRIWDGLSLWNNNLDKKFDGVEECYICFAVLHPGTYQLPKLSCQTCKKKFHSACLYKWFRTSYKSSCPVCRNLF</sequence>
<dbReference type="PANTHER" id="PTHR12389">
    <property type="entry name" value="ZINC FINGER PROTEIN 294"/>
    <property type="match status" value="1"/>
</dbReference>
<evidence type="ECO:0000256" key="6">
    <source>
        <dbReference type="ARBA" id="ARBA00017157"/>
    </source>
</evidence>
<reference evidence="20" key="1">
    <citation type="submission" date="2022-01" db="EMBL/GenBank/DDBJ databases">
        <authorList>
            <person name="King R."/>
        </authorList>
    </citation>
    <scope>NUCLEOTIDE SEQUENCE</scope>
</reference>
<dbReference type="EMBL" id="OU900095">
    <property type="protein sequence ID" value="CAG9858317.1"/>
    <property type="molecule type" value="Genomic_DNA"/>
</dbReference>
<dbReference type="GO" id="GO:0072344">
    <property type="term" value="P:rescue of stalled ribosome"/>
    <property type="evidence" value="ECO:0007669"/>
    <property type="project" value="UniProtKB-UniRule"/>
</dbReference>
<proteinExistence type="inferred from homology"/>
<dbReference type="Pfam" id="PF23009">
    <property type="entry name" value="UBC_like"/>
    <property type="match status" value="1"/>
</dbReference>
<dbReference type="PANTHER" id="PTHR12389:SF0">
    <property type="entry name" value="E3 UBIQUITIN-PROTEIN LIGASE LISTERIN"/>
    <property type="match status" value="1"/>
</dbReference>
<feature type="domain" description="E3 ubiquitin-protein ligase listerin N-terminal" evidence="17">
    <location>
        <begin position="60"/>
        <end position="366"/>
    </location>
</feature>
<dbReference type="Gene3D" id="3.30.40.10">
    <property type="entry name" value="Zinc/RING finger domain, C3HC4 (zinc finger)"/>
    <property type="match status" value="1"/>
</dbReference>
<comment type="catalytic activity">
    <reaction evidence="1 15">
        <text>S-ubiquitinyl-[E2 ubiquitin-conjugating enzyme]-L-cysteine + [acceptor protein]-L-lysine = [E2 ubiquitin-conjugating enzyme]-L-cysteine + N(6)-ubiquitinyl-[acceptor protein]-L-lysine.</text>
        <dbReference type="EC" id="2.3.2.27"/>
    </reaction>
</comment>
<dbReference type="OrthoDB" id="6108at2759"/>
<evidence type="ECO:0000256" key="10">
    <source>
        <dbReference type="ARBA" id="ARBA00022737"/>
    </source>
</evidence>
<dbReference type="EC" id="2.3.2.27" evidence="5 15"/>
<dbReference type="GO" id="GO:0005829">
    <property type="term" value="C:cytosol"/>
    <property type="evidence" value="ECO:0007669"/>
    <property type="project" value="UniProtKB-SubCell"/>
</dbReference>
<feature type="region of interest" description="Disordered" evidence="16">
    <location>
        <begin position="1"/>
        <end position="25"/>
    </location>
</feature>
<dbReference type="InterPro" id="IPR054477">
    <property type="entry name" value="LTN1_E3_ligase_6th"/>
</dbReference>
<comment type="subcellular location">
    <subcellularLocation>
        <location evidence="2">Cytoplasm</location>
        <location evidence="2">Cytosol</location>
    </subcellularLocation>
</comment>
<feature type="domain" description="E3 ubiquitin-protein ligase listerin HEAT repeat region" evidence="18">
    <location>
        <begin position="1311"/>
        <end position="1536"/>
    </location>
</feature>
<evidence type="ECO:0000256" key="8">
    <source>
        <dbReference type="ARBA" id="ARBA00022679"/>
    </source>
</evidence>
<keyword evidence="11 15" id="KW-0863">Zinc-finger</keyword>
<keyword evidence="10" id="KW-0677">Repeat</keyword>
<evidence type="ECO:0000256" key="16">
    <source>
        <dbReference type="SAM" id="MobiDB-lite"/>
    </source>
</evidence>
<dbReference type="SMART" id="SM01197">
    <property type="entry name" value="FANCL_C"/>
    <property type="match status" value="1"/>
</dbReference>
<evidence type="ECO:0000256" key="1">
    <source>
        <dbReference type="ARBA" id="ARBA00000900"/>
    </source>
</evidence>
<feature type="compositionally biased region" description="Polar residues" evidence="16">
    <location>
        <begin position="10"/>
        <end position="22"/>
    </location>
</feature>
<accession>A0A9N9XMF6</accession>
<dbReference type="GO" id="GO:0008270">
    <property type="term" value="F:zinc ion binding"/>
    <property type="evidence" value="ECO:0007669"/>
    <property type="project" value="UniProtKB-KW"/>
</dbReference>
<gene>
    <name evidence="20" type="ORF">PHYEVI_LOCUS4707</name>
</gene>
<comment type="similarity">
    <text evidence="4 15">Belongs to the LTN1 family.</text>
</comment>
<dbReference type="InterPro" id="IPR054476">
    <property type="entry name" value="Ltn1_N"/>
</dbReference>
<evidence type="ECO:0000256" key="13">
    <source>
        <dbReference type="ARBA" id="ARBA00022833"/>
    </source>
</evidence>
<feature type="domain" description="E3 ubiquitin-protein ligase listerin ubiquitin conjugating" evidence="19">
    <location>
        <begin position="1546"/>
        <end position="1628"/>
    </location>
</feature>
<keyword evidence="9 15" id="KW-0479">Metal-binding</keyword>
<dbReference type="FunFam" id="3.30.40.10:FF:000038">
    <property type="entry name" value="E3 ubiquitin-protein ligase listerin"/>
    <property type="match status" value="1"/>
</dbReference>
<organism evidence="20 21">
    <name type="scientific">Phyllotreta striolata</name>
    <name type="common">Striped flea beetle</name>
    <name type="synonym">Crioceris striolata</name>
    <dbReference type="NCBI Taxonomy" id="444603"/>
    <lineage>
        <taxon>Eukaryota</taxon>
        <taxon>Metazoa</taxon>
        <taxon>Ecdysozoa</taxon>
        <taxon>Arthropoda</taxon>
        <taxon>Hexapoda</taxon>
        <taxon>Insecta</taxon>
        <taxon>Pterygota</taxon>
        <taxon>Neoptera</taxon>
        <taxon>Endopterygota</taxon>
        <taxon>Coleoptera</taxon>
        <taxon>Polyphaga</taxon>
        <taxon>Cucujiformia</taxon>
        <taxon>Chrysomeloidea</taxon>
        <taxon>Chrysomelidae</taxon>
        <taxon>Galerucinae</taxon>
        <taxon>Alticini</taxon>
        <taxon>Phyllotreta</taxon>
    </lineage>
</organism>
<dbReference type="InterPro" id="IPR054478">
    <property type="entry name" value="LTN1_UBC"/>
</dbReference>
<evidence type="ECO:0000313" key="21">
    <source>
        <dbReference type="Proteomes" id="UP001153712"/>
    </source>
</evidence>
<dbReference type="Proteomes" id="UP001153712">
    <property type="component" value="Chromosome 2"/>
</dbReference>
<keyword evidence="13 15" id="KW-0862">Zinc</keyword>
<evidence type="ECO:0000256" key="11">
    <source>
        <dbReference type="ARBA" id="ARBA00022771"/>
    </source>
</evidence>
<keyword evidence="12 15" id="KW-0833">Ubl conjugation pathway</keyword>
<evidence type="ECO:0000256" key="7">
    <source>
        <dbReference type="ARBA" id="ARBA00022490"/>
    </source>
</evidence>
<comment type="subunit">
    <text evidence="15">Component of the ribosome quality control complex (RQC).</text>
</comment>
<evidence type="ECO:0000256" key="3">
    <source>
        <dbReference type="ARBA" id="ARBA00004906"/>
    </source>
</evidence>
<dbReference type="SUPFAM" id="SSF48371">
    <property type="entry name" value="ARM repeat"/>
    <property type="match status" value="1"/>
</dbReference>
<dbReference type="SUPFAM" id="SSF57850">
    <property type="entry name" value="RING/U-box"/>
    <property type="match status" value="1"/>
</dbReference>
<dbReference type="InterPro" id="IPR011989">
    <property type="entry name" value="ARM-like"/>
</dbReference>
<evidence type="ECO:0000259" key="19">
    <source>
        <dbReference type="Pfam" id="PF23009"/>
    </source>
</evidence>
<comment type="pathway">
    <text evidence="3 15">Protein modification; protein ubiquitination.</text>
</comment>
<evidence type="ECO:0000256" key="9">
    <source>
        <dbReference type="ARBA" id="ARBA00022723"/>
    </source>
</evidence>
<name>A0A9N9XMF6_PHYSR</name>
<dbReference type="GO" id="GO:1990116">
    <property type="term" value="P:ribosome-associated ubiquitin-dependent protein catabolic process"/>
    <property type="evidence" value="ECO:0007669"/>
    <property type="project" value="UniProtKB-UniRule"/>
</dbReference>
<keyword evidence="8 15" id="KW-0808">Transferase</keyword>
<evidence type="ECO:0000256" key="2">
    <source>
        <dbReference type="ARBA" id="ARBA00004514"/>
    </source>
</evidence>
<keyword evidence="21" id="KW-1185">Reference proteome</keyword>
<comment type="function">
    <text evidence="15">E3 ubiquitin-protein ligase. Component of the ribosome quality control complex (RQC), a ribosome-associated complex that mediates ubiquitination and extraction of incompletely synthesized nascent chains for proteasomal degradation.</text>
</comment>